<comment type="caution">
    <text evidence="2">The sequence shown here is derived from an EMBL/GenBank/DDBJ whole genome shotgun (WGS) entry which is preliminary data.</text>
</comment>
<proteinExistence type="predicted"/>
<dbReference type="KEGG" id="ntd:EGO55_08000"/>
<evidence type="ECO:0000256" key="1">
    <source>
        <dbReference type="SAM" id="MobiDB-lite"/>
    </source>
</evidence>
<protein>
    <recommendedName>
        <fullName evidence="4">Lipoprotein</fullName>
    </recommendedName>
</protein>
<name>U2YKG4_9SPHN</name>
<feature type="region of interest" description="Disordered" evidence="1">
    <location>
        <begin position="174"/>
        <end position="220"/>
    </location>
</feature>
<gene>
    <name evidence="2" type="ORF">NT2_04_04580</name>
</gene>
<reference evidence="2 3" key="1">
    <citation type="submission" date="2013-09" db="EMBL/GenBank/DDBJ databases">
        <title>Whole genome shotgun sequence of Novosphingobium tardaugens NBRC 16725.</title>
        <authorList>
            <person name="Isaki S."/>
            <person name="Hosoyama A."/>
            <person name="Tsuchikane K."/>
            <person name="Katsumata H."/>
            <person name="Ando Y."/>
            <person name="Yamazaki S."/>
            <person name="Fujita N."/>
        </authorList>
    </citation>
    <scope>NUCLEOTIDE SEQUENCE [LARGE SCALE GENOMIC DNA]</scope>
    <source>
        <strain evidence="2 3">NBRC 16725</strain>
    </source>
</reference>
<keyword evidence="3" id="KW-1185">Reference proteome</keyword>
<dbReference type="EMBL" id="BASZ01000004">
    <property type="protein sequence ID" value="GAD49045.1"/>
    <property type="molecule type" value="Genomic_DNA"/>
</dbReference>
<evidence type="ECO:0008006" key="4">
    <source>
        <dbReference type="Google" id="ProtNLM"/>
    </source>
</evidence>
<dbReference type="Proteomes" id="UP000016568">
    <property type="component" value="Unassembled WGS sequence"/>
</dbReference>
<dbReference type="PROSITE" id="PS51257">
    <property type="entry name" value="PROKAR_LIPOPROTEIN"/>
    <property type="match status" value="1"/>
</dbReference>
<dbReference type="AlphaFoldDB" id="U2YKG4"/>
<evidence type="ECO:0000313" key="2">
    <source>
        <dbReference type="EMBL" id="GAD49045.1"/>
    </source>
</evidence>
<organism evidence="2 3">
    <name type="scientific">Caenibius tardaugens NBRC 16725</name>
    <dbReference type="NCBI Taxonomy" id="1219035"/>
    <lineage>
        <taxon>Bacteria</taxon>
        <taxon>Pseudomonadati</taxon>
        <taxon>Pseudomonadota</taxon>
        <taxon>Alphaproteobacteria</taxon>
        <taxon>Sphingomonadales</taxon>
        <taxon>Erythrobacteraceae</taxon>
        <taxon>Caenibius</taxon>
    </lineage>
</organism>
<sequence length="220" mass="23681">MMRDLLARRRWLALAMAGLLAGCGLIDSGTTYPVSAREAHKVLTAIEPPYFLFGGSAVGGRPQQIDNGKLRWTLRHADSQGAIAFIAAIEDQGAQQAKVTVTVEPGDGPNKEKVAKALEENASIVALYKAAMVEQIDAALEKRSFDFGAIQGQLARATIAAMPQISADMDRAAEASRKRSSENMDRAYREEARGEWQESEALQGVEPTFGEPMDGGAAPY</sequence>
<feature type="compositionally biased region" description="Basic and acidic residues" evidence="1">
    <location>
        <begin position="174"/>
        <end position="196"/>
    </location>
</feature>
<evidence type="ECO:0000313" key="3">
    <source>
        <dbReference type="Proteomes" id="UP000016568"/>
    </source>
</evidence>
<dbReference type="eggNOG" id="ENOG5031CHK">
    <property type="taxonomic scope" value="Bacteria"/>
</dbReference>
<accession>U2YKG4</accession>
<dbReference type="RefSeq" id="WP_021689952.1">
    <property type="nucleotide sequence ID" value="NZ_BASZ01000004.1"/>
</dbReference>